<keyword evidence="2" id="KW-1185">Reference proteome</keyword>
<dbReference type="AlphaFoldDB" id="A0AAW1JDW9"/>
<sequence>MTLEEEEEGDVRLNKLERETNLRATASIIHKCKIKTLKNAEENEIVGMNGSLVIASNQGHQIFADEDIVKEVERGTVVLSEEEYSCEEANSSVSSHITHSQASEAINIAIRYFENQGNTQMADTLHLRKLEEIIKK</sequence>
<comment type="caution">
    <text evidence="1">The sequence shown here is derived from an EMBL/GenBank/DDBJ whole genome shotgun (WGS) entry which is preliminary data.</text>
</comment>
<accession>A0AAW1JDW9</accession>
<evidence type="ECO:0000313" key="1">
    <source>
        <dbReference type="EMBL" id="KAK9701123.1"/>
    </source>
</evidence>
<reference evidence="1 2" key="1">
    <citation type="journal article" date="2024" name="BMC Genomics">
        <title>De novo assembly and annotation of Popillia japonica's genome with initial clues to its potential as an invasive pest.</title>
        <authorList>
            <person name="Cucini C."/>
            <person name="Boschi S."/>
            <person name="Funari R."/>
            <person name="Cardaioli E."/>
            <person name="Iannotti N."/>
            <person name="Marturano G."/>
            <person name="Paoli F."/>
            <person name="Bruttini M."/>
            <person name="Carapelli A."/>
            <person name="Frati F."/>
            <person name="Nardi F."/>
        </authorList>
    </citation>
    <scope>NUCLEOTIDE SEQUENCE [LARGE SCALE GENOMIC DNA]</scope>
    <source>
        <strain evidence="1">DMR45628</strain>
    </source>
</reference>
<organism evidence="1 2">
    <name type="scientific">Popillia japonica</name>
    <name type="common">Japanese beetle</name>
    <dbReference type="NCBI Taxonomy" id="7064"/>
    <lineage>
        <taxon>Eukaryota</taxon>
        <taxon>Metazoa</taxon>
        <taxon>Ecdysozoa</taxon>
        <taxon>Arthropoda</taxon>
        <taxon>Hexapoda</taxon>
        <taxon>Insecta</taxon>
        <taxon>Pterygota</taxon>
        <taxon>Neoptera</taxon>
        <taxon>Endopterygota</taxon>
        <taxon>Coleoptera</taxon>
        <taxon>Polyphaga</taxon>
        <taxon>Scarabaeiformia</taxon>
        <taxon>Scarabaeidae</taxon>
        <taxon>Rutelinae</taxon>
        <taxon>Popillia</taxon>
    </lineage>
</organism>
<gene>
    <name evidence="1" type="ORF">QE152_g30802</name>
</gene>
<proteinExistence type="predicted"/>
<dbReference type="EMBL" id="JASPKY010000421">
    <property type="protein sequence ID" value="KAK9701123.1"/>
    <property type="molecule type" value="Genomic_DNA"/>
</dbReference>
<evidence type="ECO:0000313" key="2">
    <source>
        <dbReference type="Proteomes" id="UP001458880"/>
    </source>
</evidence>
<name>A0AAW1JDW9_POPJA</name>
<dbReference type="Proteomes" id="UP001458880">
    <property type="component" value="Unassembled WGS sequence"/>
</dbReference>
<protein>
    <submittedName>
        <fullName evidence="1">Uncharacterized protein</fullName>
    </submittedName>
</protein>